<organism evidence="3 4">
    <name type="scientific">Mycena metata</name>
    <dbReference type="NCBI Taxonomy" id="1033252"/>
    <lineage>
        <taxon>Eukaryota</taxon>
        <taxon>Fungi</taxon>
        <taxon>Dikarya</taxon>
        <taxon>Basidiomycota</taxon>
        <taxon>Agaricomycotina</taxon>
        <taxon>Agaricomycetes</taxon>
        <taxon>Agaricomycetidae</taxon>
        <taxon>Agaricales</taxon>
        <taxon>Marasmiineae</taxon>
        <taxon>Mycenaceae</taxon>
        <taxon>Mycena</taxon>
    </lineage>
</organism>
<feature type="domain" description="Protein kinase" evidence="2">
    <location>
        <begin position="204"/>
        <end position="469"/>
    </location>
</feature>
<accession>A0AAD7JL57</accession>
<dbReference type="GO" id="GO:0004674">
    <property type="term" value="F:protein serine/threonine kinase activity"/>
    <property type="evidence" value="ECO:0007669"/>
    <property type="project" value="TreeGrafter"/>
</dbReference>
<dbReference type="Pfam" id="PF07714">
    <property type="entry name" value="PK_Tyr_Ser-Thr"/>
    <property type="match status" value="2"/>
</dbReference>
<evidence type="ECO:0000313" key="3">
    <source>
        <dbReference type="EMBL" id="KAJ7767198.1"/>
    </source>
</evidence>
<proteinExistence type="predicted"/>
<reference evidence="3" key="1">
    <citation type="submission" date="2023-03" db="EMBL/GenBank/DDBJ databases">
        <title>Massive genome expansion in bonnet fungi (Mycena s.s.) driven by repeated elements and novel gene families across ecological guilds.</title>
        <authorList>
            <consortium name="Lawrence Berkeley National Laboratory"/>
            <person name="Harder C.B."/>
            <person name="Miyauchi S."/>
            <person name="Viragh M."/>
            <person name="Kuo A."/>
            <person name="Thoen E."/>
            <person name="Andreopoulos B."/>
            <person name="Lu D."/>
            <person name="Skrede I."/>
            <person name="Drula E."/>
            <person name="Henrissat B."/>
            <person name="Morin E."/>
            <person name="Kohler A."/>
            <person name="Barry K."/>
            <person name="LaButti K."/>
            <person name="Morin E."/>
            <person name="Salamov A."/>
            <person name="Lipzen A."/>
            <person name="Mereny Z."/>
            <person name="Hegedus B."/>
            <person name="Baldrian P."/>
            <person name="Stursova M."/>
            <person name="Weitz H."/>
            <person name="Taylor A."/>
            <person name="Grigoriev I.V."/>
            <person name="Nagy L.G."/>
            <person name="Martin F."/>
            <person name="Kauserud H."/>
        </authorList>
    </citation>
    <scope>NUCLEOTIDE SEQUENCE</scope>
    <source>
        <strain evidence="3">CBHHK182m</strain>
    </source>
</reference>
<dbReference type="Proteomes" id="UP001215598">
    <property type="component" value="Unassembled WGS sequence"/>
</dbReference>
<dbReference type="InterPro" id="IPR008271">
    <property type="entry name" value="Ser/Thr_kinase_AS"/>
</dbReference>
<name>A0AAD7JL57_9AGAR</name>
<feature type="domain" description="Protein kinase" evidence="2">
    <location>
        <begin position="502"/>
        <end position="769"/>
    </location>
</feature>
<feature type="compositionally biased region" description="Basic and acidic residues" evidence="1">
    <location>
        <begin position="477"/>
        <end position="491"/>
    </location>
</feature>
<evidence type="ECO:0000313" key="4">
    <source>
        <dbReference type="Proteomes" id="UP001215598"/>
    </source>
</evidence>
<feature type="region of interest" description="Disordered" evidence="1">
    <location>
        <begin position="470"/>
        <end position="491"/>
    </location>
</feature>
<dbReference type="InterPro" id="IPR051681">
    <property type="entry name" value="Ser/Thr_Kinases-Pseudokinases"/>
</dbReference>
<dbReference type="InterPro" id="IPR001245">
    <property type="entry name" value="Ser-Thr/Tyr_kinase_cat_dom"/>
</dbReference>
<dbReference type="EMBL" id="JARKIB010000022">
    <property type="protein sequence ID" value="KAJ7767198.1"/>
    <property type="molecule type" value="Genomic_DNA"/>
</dbReference>
<dbReference type="SMART" id="SM00220">
    <property type="entry name" value="S_TKc"/>
    <property type="match status" value="2"/>
</dbReference>
<dbReference type="PRINTS" id="PR00109">
    <property type="entry name" value="TYRKINASE"/>
</dbReference>
<feature type="region of interest" description="Disordered" evidence="1">
    <location>
        <begin position="71"/>
        <end position="110"/>
    </location>
</feature>
<dbReference type="Gene3D" id="1.10.510.10">
    <property type="entry name" value="Transferase(Phosphotransferase) domain 1"/>
    <property type="match status" value="2"/>
</dbReference>
<protein>
    <submittedName>
        <fullName evidence="3">Kinase-like domain-containing protein</fullName>
    </submittedName>
</protein>
<evidence type="ECO:0000256" key="1">
    <source>
        <dbReference type="SAM" id="MobiDB-lite"/>
    </source>
</evidence>
<keyword evidence="3" id="KW-0808">Transferase</keyword>
<dbReference type="PROSITE" id="PS00108">
    <property type="entry name" value="PROTEIN_KINASE_ST"/>
    <property type="match status" value="2"/>
</dbReference>
<dbReference type="SUPFAM" id="SSF56112">
    <property type="entry name" value="Protein kinase-like (PK-like)"/>
    <property type="match status" value="2"/>
</dbReference>
<comment type="caution">
    <text evidence="3">The sequence shown here is derived from an EMBL/GenBank/DDBJ whole genome shotgun (WGS) entry which is preliminary data.</text>
</comment>
<keyword evidence="3" id="KW-0418">Kinase</keyword>
<evidence type="ECO:0000259" key="2">
    <source>
        <dbReference type="PROSITE" id="PS50011"/>
    </source>
</evidence>
<dbReference type="InterPro" id="IPR000719">
    <property type="entry name" value="Prot_kinase_dom"/>
</dbReference>
<gene>
    <name evidence="3" type="ORF">B0H16DRAFT_1521196</name>
</gene>
<keyword evidence="4" id="KW-1185">Reference proteome</keyword>
<feature type="compositionally biased region" description="Low complexity" evidence="1">
    <location>
        <begin position="84"/>
        <end position="98"/>
    </location>
</feature>
<dbReference type="InterPro" id="IPR011009">
    <property type="entry name" value="Kinase-like_dom_sf"/>
</dbReference>
<dbReference type="PROSITE" id="PS50011">
    <property type="entry name" value="PROTEIN_KINASE_DOM"/>
    <property type="match status" value="2"/>
</dbReference>
<dbReference type="PANTHER" id="PTHR44329">
    <property type="entry name" value="SERINE/THREONINE-PROTEIN KINASE TNNI3K-RELATED"/>
    <property type="match status" value="1"/>
</dbReference>
<sequence length="850" mass="93615">MVSLPLHAIATLPPRGITSPSAATSEALSAAVTLAAYSITVEASVAVLPPDGAGKQENGQLKETIDPMGLDLDEMRNSNAGGQSKASSAANTASQSSSFGTEFWEEETDGEGGVEDVIQTIITKNKKSMEDICARLVGFLQDAATYKAFLSLRDDSAQHLLDLLQDLLDDNSSTPSVRSFLIRALERLSRVSGRHPRSLPNPALNTEKHMDSGNYGDVWKGSVNGGEVCVKVIRIVNPSEIEGTLQEFDREALLWRQLCHPNVLPFYGIYYLEKRLCLISPWMENGNLFQYLRKKPVDMNRLSFVLDVALGVKYLHKHNVVHGDLKSANILVTPSLRACIADFGLSYCSNPVTLRFPPVTVGHGRGGTWRYQAPELLKGATNHSGSDIYAFGCVCYEIMTGNSPFYETLKDVAVILKISQGETPSRPSSWSTPVLDELWQLLQDCWNATPDLRPTATTIVKHLKGSPFQLKTPKGAPDWDKESMSEARRSLQPEPQSPIKISISSPQVAAGSSSDLFTASVHGKEVVIKVMHLFEASDAKRLVQEFGREALIWHQLCHPNVLPFYGLYYQDQRLCLISPWMKNGDLFHYLQKPPLNVDRLLFVLDVALGLEYLHGNNVVHGDLKTANILVTSSARACIADFGLSSIINPLTFQFTHTTVERGGGGTVRYVAPELFQDEVNHCRSGSDIYAFACVCYEIMTGKVPFYETINDMTVMMNVLTGQRPSMPSSWSTPLLEQFWQLLQDCWHPAPDLRPTATQIVERLRGAPFQLRIPQGPSDWDKESTSKARRSFQPGKPPIISSAQLKSLISGRGEHAGGVQQAGEAPHTWHLGSLFSTLFFGTAGSSESNLL</sequence>
<feature type="region of interest" description="Disordered" evidence="1">
    <location>
        <begin position="771"/>
        <end position="795"/>
    </location>
</feature>
<dbReference type="AlphaFoldDB" id="A0AAD7JL57"/>
<dbReference type="GO" id="GO:0005524">
    <property type="term" value="F:ATP binding"/>
    <property type="evidence" value="ECO:0007669"/>
    <property type="project" value="InterPro"/>
</dbReference>